<keyword evidence="3" id="KW-0547">Nucleotide-binding</keyword>
<dbReference type="PANTHER" id="PTHR35526">
    <property type="entry name" value="ANTI-SIGMA-F FACTOR RSBW-RELATED"/>
    <property type="match status" value="1"/>
</dbReference>
<keyword evidence="1" id="KW-0723">Serine/threonine-protein kinase</keyword>
<name>A0ABP9Q3V1_9PSEU</name>
<evidence type="ECO:0000259" key="2">
    <source>
        <dbReference type="Pfam" id="PF13581"/>
    </source>
</evidence>
<dbReference type="InterPro" id="IPR050267">
    <property type="entry name" value="Anti-sigma-factor_SerPK"/>
</dbReference>
<dbReference type="SUPFAM" id="SSF55874">
    <property type="entry name" value="ATPase domain of HSP90 chaperone/DNA topoisomerase II/histidine kinase"/>
    <property type="match status" value="1"/>
</dbReference>
<gene>
    <name evidence="3" type="ORF">GCM10023321_31730</name>
</gene>
<keyword evidence="3" id="KW-0067">ATP-binding</keyword>
<dbReference type="EMBL" id="BAABJP010000011">
    <property type="protein sequence ID" value="GAA5156286.1"/>
    <property type="molecule type" value="Genomic_DNA"/>
</dbReference>
<comment type="caution">
    <text evidence="3">The sequence shown here is derived from an EMBL/GenBank/DDBJ whole genome shotgun (WGS) entry which is preliminary data.</text>
</comment>
<protein>
    <submittedName>
        <fullName evidence="3">ATP-binding protein</fullName>
    </submittedName>
</protein>
<dbReference type="PANTHER" id="PTHR35526:SF3">
    <property type="entry name" value="ANTI-SIGMA-F FACTOR RSBW"/>
    <property type="match status" value="1"/>
</dbReference>
<dbReference type="Proteomes" id="UP001428817">
    <property type="component" value="Unassembled WGS sequence"/>
</dbReference>
<dbReference type="InterPro" id="IPR036890">
    <property type="entry name" value="HATPase_C_sf"/>
</dbReference>
<dbReference type="CDD" id="cd16936">
    <property type="entry name" value="HATPase_RsbW-like"/>
    <property type="match status" value="1"/>
</dbReference>
<dbReference type="InterPro" id="IPR003594">
    <property type="entry name" value="HATPase_dom"/>
</dbReference>
<sequence length="149" mass="16822">MSTGEPKIVSFDSESVEYVHRTWPADARELAVIRHAVRGWLETLSLDSEETADLVLAVDEAASNAIEHAYRPGERDVVELLLWTEPGVLYVEVVDHGRWKRPSSAASFRGRGIQVMRSITDSVLIHYDERGTRVLLCRALPFRRPKPAN</sequence>
<dbReference type="Pfam" id="PF13581">
    <property type="entry name" value="HATPase_c_2"/>
    <property type="match status" value="1"/>
</dbReference>
<proteinExistence type="predicted"/>
<organism evidence="3 4">
    <name type="scientific">Pseudonocardia eucalypti</name>
    <dbReference type="NCBI Taxonomy" id="648755"/>
    <lineage>
        <taxon>Bacteria</taxon>
        <taxon>Bacillati</taxon>
        <taxon>Actinomycetota</taxon>
        <taxon>Actinomycetes</taxon>
        <taxon>Pseudonocardiales</taxon>
        <taxon>Pseudonocardiaceae</taxon>
        <taxon>Pseudonocardia</taxon>
    </lineage>
</organism>
<keyword evidence="1" id="KW-0418">Kinase</keyword>
<evidence type="ECO:0000256" key="1">
    <source>
        <dbReference type="ARBA" id="ARBA00022527"/>
    </source>
</evidence>
<keyword evidence="1" id="KW-0808">Transferase</keyword>
<evidence type="ECO:0000313" key="3">
    <source>
        <dbReference type="EMBL" id="GAA5156286.1"/>
    </source>
</evidence>
<reference evidence="4" key="1">
    <citation type="journal article" date="2019" name="Int. J. Syst. Evol. Microbiol.">
        <title>The Global Catalogue of Microorganisms (GCM) 10K type strain sequencing project: providing services to taxonomists for standard genome sequencing and annotation.</title>
        <authorList>
            <consortium name="The Broad Institute Genomics Platform"/>
            <consortium name="The Broad Institute Genome Sequencing Center for Infectious Disease"/>
            <person name="Wu L."/>
            <person name="Ma J."/>
        </authorList>
    </citation>
    <scope>NUCLEOTIDE SEQUENCE [LARGE SCALE GENOMIC DNA]</scope>
    <source>
        <strain evidence="4">JCM 18303</strain>
    </source>
</reference>
<dbReference type="GO" id="GO:0005524">
    <property type="term" value="F:ATP binding"/>
    <property type="evidence" value="ECO:0007669"/>
    <property type="project" value="UniProtKB-KW"/>
</dbReference>
<dbReference type="Gene3D" id="3.30.565.10">
    <property type="entry name" value="Histidine kinase-like ATPase, C-terminal domain"/>
    <property type="match status" value="1"/>
</dbReference>
<feature type="domain" description="Histidine kinase/HSP90-like ATPase" evidence="2">
    <location>
        <begin position="24"/>
        <end position="136"/>
    </location>
</feature>
<keyword evidence="4" id="KW-1185">Reference proteome</keyword>
<accession>A0ABP9Q3V1</accession>
<evidence type="ECO:0000313" key="4">
    <source>
        <dbReference type="Proteomes" id="UP001428817"/>
    </source>
</evidence>